<dbReference type="Pfam" id="PF12701">
    <property type="entry name" value="LSM14"/>
    <property type="match status" value="1"/>
</dbReference>
<feature type="domain" description="Lsm14-like N-terminal" evidence="2">
    <location>
        <begin position="321"/>
        <end position="427"/>
    </location>
</feature>
<gene>
    <name evidence="3" type="primary">RvY_12744-1</name>
    <name evidence="3" type="synonym">RvY_12744.1</name>
    <name evidence="3" type="ORF">RvY_12744</name>
</gene>
<feature type="compositionally biased region" description="Basic residues" evidence="1">
    <location>
        <begin position="536"/>
        <end position="546"/>
    </location>
</feature>
<dbReference type="Gene3D" id="2.30.30.100">
    <property type="match status" value="1"/>
</dbReference>
<dbReference type="SMART" id="SM01271">
    <property type="entry name" value="LSM14"/>
    <property type="match status" value="1"/>
</dbReference>
<proteinExistence type="predicted"/>
<feature type="region of interest" description="Disordered" evidence="1">
    <location>
        <begin position="495"/>
        <end position="673"/>
    </location>
</feature>
<feature type="compositionally biased region" description="Basic and acidic residues" evidence="1">
    <location>
        <begin position="441"/>
        <end position="452"/>
    </location>
</feature>
<organism evidence="3 4">
    <name type="scientific">Ramazzottius varieornatus</name>
    <name type="common">Water bear</name>
    <name type="synonym">Tardigrade</name>
    <dbReference type="NCBI Taxonomy" id="947166"/>
    <lineage>
        <taxon>Eukaryota</taxon>
        <taxon>Metazoa</taxon>
        <taxon>Ecdysozoa</taxon>
        <taxon>Tardigrada</taxon>
        <taxon>Eutardigrada</taxon>
        <taxon>Parachela</taxon>
        <taxon>Hypsibioidea</taxon>
        <taxon>Ramazzottiidae</taxon>
        <taxon>Ramazzottius</taxon>
    </lineage>
</organism>
<dbReference type="InterPro" id="IPR010920">
    <property type="entry name" value="LSM_dom_sf"/>
</dbReference>
<dbReference type="Proteomes" id="UP000186922">
    <property type="component" value="Unassembled WGS sequence"/>
</dbReference>
<evidence type="ECO:0000256" key="1">
    <source>
        <dbReference type="SAM" id="MobiDB-lite"/>
    </source>
</evidence>
<feature type="compositionally biased region" description="Low complexity" evidence="1">
    <location>
        <begin position="600"/>
        <end position="616"/>
    </location>
</feature>
<feature type="region of interest" description="Disordered" evidence="1">
    <location>
        <begin position="115"/>
        <end position="136"/>
    </location>
</feature>
<sequence length="673" mass="73674">MDSYDVKVSLDGIGITRKWSVISSRHELFDKIRDQVTQDLRVHAKQDERAVSYQLYLREADQILAIDSSEALQKALQDLQQSSFNNSDEPRKLKFLAKKAGHDTNEGCIFVEGQKSTAKDQPRSSNLFPNSDQKGGHNAMMTVEDALELQIFKQTKALLDRKLEEISRKQYEERQPEVAPAGGNTARSVHNEVREEPRNNVTKQQQKVEEEAQPLMSDIVQSIGLVSDETSEPSTDEVSDNGTEEAADESMDDALPQAIAPTTPLLTAVPYNESANSTSQSVHPEDTPQINMAQTPNKTTADSGTINWQNLLVDPDAAREMLKPFVGSKNKITLISKALVRYEGLLRSVSSTSYQINLLSVRFLGSEDRPVMKKAYAKPQVFPSVSFQLNELRDVRVYLNGAQGPDTGALDETAPAPNVLSAPQVQIHTRLDSTPSYASDKSNKAESPAKADIEFRVQKEGVSGEFRLRVPDLNSLSPRKTGTSRSILLQIPSSMLSSQNSASQNQSNAEEAKPSIGPKPDSELVDDGTRNDGKRVTRSRVGKKPTSKSPIRKVAQPKSKSVAASRARKVSKEPETEGSNVSLIPTITPPKPTAHKATESRSAARSSLSAAGSAADSGRKRSASGRFSLKRVEPEVEAETEVEVEAAPESVKEPEEGNVISTQHTKCAKRARR</sequence>
<feature type="compositionally biased region" description="Polar residues" evidence="1">
    <location>
        <begin position="123"/>
        <end position="133"/>
    </location>
</feature>
<feature type="compositionally biased region" description="Polar residues" evidence="1">
    <location>
        <begin position="430"/>
        <end position="440"/>
    </location>
</feature>
<name>A0A1D1VPN8_RAMVA</name>
<feature type="compositionally biased region" description="Acidic residues" evidence="1">
    <location>
        <begin position="229"/>
        <end position="251"/>
    </location>
</feature>
<feature type="compositionally biased region" description="Basic and acidic residues" evidence="1">
    <location>
        <begin position="189"/>
        <end position="198"/>
    </location>
</feature>
<feature type="region of interest" description="Disordered" evidence="1">
    <location>
        <begin position="171"/>
        <end position="212"/>
    </location>
</feature>
<dbReference type="EMBL" id="BDGG01000008">
    <property type="protein sequence ID" value="GAV02143.1"/>
    <property type="molecule type" value="Genomic_DNA"/>
</dbReference>
<evidence type="ECO:0000313" key="4">
    <source>
        <dbReference type="Proteomes" id="UP000186922"/>
    </source>
</evidence>
<feature type="compositionally biased region" description="Low complexity" evidence="1">
    <location>
        <begin position="497"/>
        <end position="509"/>
    </location>
</feature>
<protein>
    <recommendedName>
        <fullName evidence="2">Lsm14-like N-terminal domain-containing protein</fullName>
    </recommendedName>
</protein>
<dbReference type="InterPro" id="IPR025609">
    <property type="entry name" value="Lsm14-like_N"/>
</dbReference>
<feature type="region of interest" description="Disordered" evidence="1">
    <location>
        <begin position="225"/>
        <end position="251"/>
    </location>
</feature>
<feature type="region of interest" description="Disordered" evidence="1">
    <location>
        <begin position="430"/>
        <end position="452"/>
    </location>
</feature>
<keyword evidence="4" id="KW-1185">Reference proteome</keyword>
<dbReference type="AlphaFoldDB" id="A0A1D1VPN8"/>
<comment type="caution">
    <text evidence="3">The sequence shown here is derived from an EMBL/GenBank/DDBJ whole genome shotgun (WGS) entry which is preliminary data.</text>
</comment>
<dbReference type="SUPFAM" id="SSF50182">
    <property type="entry name" value="Sm-like ribonucleoproteins"/>
    <property type="match status" value="1"/>
</dbReference>
<dbReference type="OrthoDB" id="21539at2759"/>
<feature type="region of interest" description="Disordered" evidence="1">
    <location>
        <begin position="274"/>
        <end position="303"/>
    </location>
</feature>
<accession>A0A1D1VPN8</accession>
<evidence type="ECO:0000313" key="3">
    <source>
        <dbReference type="EMBL" id="GAV02143.1"/>
    </source>
</evidence>
<feature type="compositionally biased region" description="Acidic residues" evidence="1">
    <location>
        <begin position="635"/>
        <end position="646"/>
    </location>
</feature>
<dbReference type="STRING" id="947166.A0A1D1VPN8"/>
<evidence type="ECO:0000259" key="2">
    <source>
        <dbReference type="SMART" id="SM01271"/>
    </source>
</evidence>
<reference evidence="3 4" key="1">
    <citation type="journal article" date="2016" name="Nat. Commun.">
        <title>Extremotolerant tardigrade genome and improved radiotolerance of human cultured cells by tardigrade-unique protein.</title>
        <authorList>
            <person name="Hashimoto T."/>
            <person name="Horikawa D.D."/>
            <person name="Saito Y."/>
            <person name="Kuwahara H."/>
            <person name="Kozuka-Hata H."/>
            <person name="Shin-I T."/>
            <person name="Minakuchi Y."/>
            <person name="Ohishi K."/>
            <person name="Motoyama A."/>
            <person name="Aizu T."/>
            <person name="Enomoto A."/>
            <person name="Kondo K."/>
            <person name="Tanaka S."/>
            <person name="Hara Y."/>
            <person name="Koshikawa S."/>
            <person name="Sagara H."/>
            <person name="Miura T."/>
            <person name="Yokobori S."/>
            <person name="Miyagawa K."/>
            <person name="Suzuki Y."/>
            <person name="Kubo T."/>
            <person name="Oyama M."/>
            <person name="Kohara Y."/>
            <person name="Fujiyama A."/>
            <person name="Arakawa K."/>
            <person name="Katayama T."/>
            <person name="Toyoda A."/>
            <person name="Kunieda T."/>
        </authorList>
    </citation>
    <scope>NUCLEOTIDE SEQUENCE [LARGE SCALE GENOMIC DNA]</scope>
    <source>
        <strain evidence="3 4">YOKOZUNA-1</strain>
    </source>
</reference>